<keyword evidence="2" id="KW-0808">Transferase</keyword>
<keyword evidence="5" id="KW-0234">DNA repair</keyword>
<proteinExistence type="predicted"/>
<dbReference type="GO" id="GO:0005634">
    <property type="term" value="C:nucleus"/>
    <property type="evidence" value="ECO:0007669"/>
    <property type="project" value="UniProtKB-SubCell"/>
</dbReference>
<dbReference type="AlphaFoldDB" id="A0A7S4SEL6"/>
<dbReference type="GO" id="GO:0003684">
    <property type="term" value="F:damaged DNA binding"/>
    <property type="evidence" value="ECO:0007669"/>
    <property type="project" value="InterPro"/>
</dbReference>
<reference evidence="7" key="1">
    <citation type="submission" date="2021-01" db="EMBL/GenBank/DDBJ databases">
        <authorList>
            <person name="Corre E."/>
            <person name="Pelletier E."/>
            <person name="Niang G."/>
            <person name="Scheremetjew M."/>
            <person name="Finn R."/>
            <person name="Kale V."/>
            <person name="Holt S."/>
            <person name="Cochrane G."/>
            <person name="Meng A."/>
            <person name="Brown T."/>
            <person name="Cohen L."/>
        </authorList>
    </citation>
    <scope>NUCLEOTIDE SEQUENCE</scope>
    <source>
        <strain evidence="7">GSO104</strain>
    </source>
</reference>
<keyword evidence="3" id="KW-0479">Metal-binding</keyword>
<dbReference type="GO" id="GO:0046872">
    <property type="term" value="F:metal ion binding"/>
    <property type="evidence" value="ECO:0007669"/>
    <property type="project" value="UniProtKB-KW"/>
</dbReference>
<dbReference type="InterPro" id="IPR052230">
    <property type="entry name" value="DNA_polymerase_eta"/>
</dbReference>
<dbReference type="GO" id="GO:0003887">
    <property type="term" value="F:DNA-directed DNA polymerase activity"/>
    <property type="evidence" value="ECO:0007669"/>
    <property type="project" value="TreeGrafter"/>
</dbReference>
<dbReference type="GO" id="GO:0006281">
    <property type="term" value="P:DNA repair"/>
    <property type="evidence" value="ECO:0007669"/>
    <property type="project" value="UniProtKB-KW"/>
</dbReference>
<accession>A0A7S4SEL6</accession>
<comment type="subcellular location">
    <subcellularLocation>
        <location evidence="1">Nucleus</location>
    </subcellularLocation>
</comment>
<dbReference type="SUPFAM" id="SSF100879">
    <property type="entry name" value="Lesion bypass DNA polymerase (Y-family), little finger domain"/>
    <property type="match status" value="1"/>
</dbReference>
<gene>
    <name evidence="7" type="ORF">DBRI00130_LOCUS33580</name>
</gene>
<evidence type="ECO:0000256" key="2">
    <source>
        <dbReference type="ARBA" id="ARBA00022679"/>
    </source>
</evidence>
<dbReference type="InterPro" id="IPR036775">
    <property type="entry name" value="DNA_pol_Y-fam_lit_finger_sf"/>
</dbReference>
<evidence type="ECO:0000313" key="7">
    <source>
        <dbReference type="EMBL" id="CAE4642584.1"/>
    </source>
</evidence>
<sequence length="306" mass="34422">MGSIARFLSLADLSAALGREMGQMVFDACRGEDGELVKETVGALTKSITAFKSFGPLSFPALEKWVVLLATDIVARVELDTKRNERYPKNCNIQYVYLSECDDRITRSIRVPFPPRVTPKSSFLSETKQQLVNRVRVALESKAHFPIHRLGLSAVDFEARPKCSIDSFFKVSSGTSPVPKDTVSSNHVVSAHSLTGSQCNTYSDSRNKTMMKMCNPKVHFDGIVSREKYEIQTNESRSFNKSGLTTGNLMESDHGDLAYAQRLQALYDREKNLALFVPSTLSKNAKKHENKRRRIDSFFLKKDKPR</sequence>
<organism evidence="7">
    <name type="scientific">Ditylum brightwellii</name>
    <dbReference type="NCBI Taxonomy" id="49249"/>
    <lineage>
        <taxon>Eukaryota</taxon>
        <taxon>Sar</taxon>
        <taxon>Stramenopiles</taxon>
        <taxon>Ochrophyta</taxon>
        <taxon>Bacillariophyta</taxon>
        <taxon>Mediophyceae</taxon>
        <taxon>Lithodesmiophycidae</taxon>
        <taxon>Lithodesmiales</taxon>
        <taxon>Lithodesmiaceae</taxon>
        <taxon>Ditylum</taxon>
    </lineage>
</organism>
<dbReference type="EMBL" id="HBNS01043233">
    <property type="protein sequence ID" value="CAE4642584.1"/>
    <property type="molecule type" value="Transcribed_RNA"/>
</dbReference>
<dbReference type="GO" id="GO:0009314">
    <property type="term" value="P:response to radiation"/>
    <property type="evidence" value="ECO:0007669"/>
    <property type="project" value="TreeGrafter"/>
</dbReference>
<keyword evidence="4" id="KW-0227">DNA damage</keyword>
<dbReference type="Gene3D" id="3.30.1490.100">
    <property type="entry name" value="DNA polymerase, Y-family, little finger domain"/>
    <property type="match status" value="1"/>
</dbReference>
<evidence type="ECO:0000256" key="4">
    <source>
        <dbReference type="ARBA" id="ARBA00022763"/>
    </source>
</evidence>
<name>A0A7S4SEL6_9STRA</name>
<keyword evidence="6" id="KW-0539">Nucleus</keyword>
<dbReference type="GO" id="GO:0005657">
    <property type="term" value="C:replication fork"/>
    <property type="evidence" value="ECO:0007669"/>
    <property type="project" value="TreeGrafter"/>
</dbReference>
<dbReference type="GO" id="GO:0035861">
    <property type="term" value="C:site of double-strand break"/>
    <property type="evidence" value="ECO:0007669"/>
    <property type="project" value="TreeGrafter"/>
</dbReference>
<dbReference type="PANTHER" id="PTHR45873">
    <property type="entry name" value="DNA POLYMERASE ETA"/>
    <property type="match status" value="1"/>
</dbReference>
<evidence type="ECO:0000256" key="5">
    <source>
        <dbReference type="ARBA" id="ARBA00023204"/>
    </source>
</evidence>
<dbReference type="PANTHER" id="PTHR45873:SF1">
    <property type="entry name" value="DNA POLYMERASE ETA"/>
    <property type="match status" value="1"/>
</dbReference>
<evidence type="ECO:0000256" key="3">
    <source>
        <dbReference type="ARBA" id="ARBA00022723"/>
    </source>
</evidence>
<evidence type="ECO:0000256" key="1">
    <source>
        <dbReference type="ARBA" id="ARBA00004123"/>
    </source>
</evidence>
<evidence type="ECO:0000256" key="6">
    <source>
        <dbReference type="ARBA" id="ARBA00023242"/>
    </source>
</evidence>
<protein>
    <submittedName>
        <fullName evidence="7">Uncharacterized protein</fullName>
    </submittedName>
</protein>
<dbReference type="GO" id="GO:0042276">
    <property type="term" value="P:error-prone translesion synthesis"/>
    <property type="evidence" value="ECO:0007669"/>
    <property type="project" value="TreeGrafter"/>
</dbReference>